<evidence type="ECO:0000256" key="2">
    <source>
        <dbReference type="SAM" id="SignalP"/>
    </source>
</evidence>
<evidence type="ECO:0000256" key="1">
    <source>
        <dbReference type="RuleBase" id="RU367079"/>
    </source>
</evidence>
<accession>A0A4Z2FFQ0</accession>
<comment type="similarity">
    <text evidence="1">Belongs to the SEC8 family.</text>
</comment>
<dbReference type="PANTHER" id="PTHR14146:SF0">
    <property type="entry name" value="EXOCYST COMPLEX COMPONENT 4"/>
    <property type="match status" value="1"/>
</dbReference>
<feature type="chain" id="PRO_5021435992" description="Exocyst complex component Sec8" evidence="2">
    <location>
        <begin position="18"/>
        <end position="77"/>
    </location>
</feature>
<sequence>MAAVTALPWLPVMAALAAFAKESEVLTGNLGDKLIPQNEILRDVSDLKALANLHESMEWLASRLKTFFTNLPQASSE</sequence>
<keyword evidence="1" id="KW-0813">Transport</keyword>
<evidence type="ECO:0000313" key="3">
    <source>
        <dbReference type="EMBL" id="TNN40056.1"/>
    </source>
</evidence>
<dbReference type="EMBL" id="SRLO01001222">
    <property type="protein sequence ID" value="TNN40056.1"/>
    <property type="molecule type" value="Genomic_DNA"/>
</dbReference>
<reference evidence="3 4" key="1">
    <citation type="submission" date="2019-03" db="EMBL/GenBank/DDBJ databases">
        <title>First draft genome of Liparis tanakae, snailfish: a comprehensive survey of snailfish specific genes.</title>
        <authorList>
            <person name="Kim W."/>
            <person name="Song I."/>
            <person name="Jeong J.-H."/>
            <person name="Kim D."/>
            <person name="Kim S."/>
            <person name="Ryu S."/>
            <person name="Song J.Y."/>
            <person name="Lee S.K."/>
        </authorList>
    </citation>
    <scope>NUCLEOTIDE SEQUENCE [LARGE SCALE GENOMIC DNA]</scope>
    <source>
        <tissue evidence="3">Muscle</tissue>
    </source>
</reference>
<feature type="signal peptide" evidence="2">
    <location>
        <begin position="1"/>
        <end position="17"/>
    </location>
</feature>
<dbReference type="PANTHER" id="PTHR14146">
    <property type="entry name" value="EXOCYST COMPLEX COMPONENT 4"/>
    <property type="match status" value="1"/>
</dbReference>
<keyword evidence="4" id="KW-1185">Reference proteome</keyword>
<dbReference type="InterPro" id="IPR039682">
    <property type="entry name" value="Sec8/EXOC4"/>
</dbReference>
<proteinExistence type="inferred from homology"/>
<keyword evidence="2" id="KW-0732">Signal</keyword>
<dbReference type="GO" id="GO:0007268">
    <property type="term" value="P:chemical synaptic transmission"/>
    <property type="evidence" value="ECO:0007669"/>
    <property type="project" value="TreeGrafter"/>
</dbReference>
<comment type="function">
    <text evidence="1">Component of the exocyst complex involved in the docking of exocytic vesicles with fusion sites on the plasma membrane.</text>
</comment>
<comment type="caution">
    <text evidence="3">The sequence shown here is derived from an EMBL/GenBank/DDBJ whole genome shotgun (WGS) entry which is preliminary data.</text>
</comment>
<dbReference type="GO" id="GO:0006893">
    <property type="term" value="P:Golgi to plasma membrane transport"/>
    <property type="evidence" value="ECO:0007669"/>
    <property type="project" value="TreeGrafter"/>
</dbReference>
<organism evidence="3 4">
    <name type="scientific">Liparis tanakae</name>
    <name type="common">Tanaka's snailfish</name>
    <dbReference type="NCBI Taxonomy" id="230148"/>
    <lineage>
        <taxon>Eukaryota</taxon>
        <taxon>Metazoa</taxon>
        <taxon>Chordata</taxon>
        <taxon>Craniata</taxon>
        <taxon>Vertebrata</taxon>
        <taxon>Euteleostomi</taxon>
        <taxon>Actinopterygii</taxon>
        <taxon>Neopterygii</taxon>
        <taxon>Teleostei</taxon>
        <taxon>Neoteleostei</taxon>
        <taxon>Acanthomorphata</taxon>
        <taxon>Eupercaria</taxon>
        <taxon>Perciformes</taxon>
        <taxon>Cottioidei</taxon>
        <taxon>Cottales</taxon>
        <taxon>Liparidae</taxon>
        <taxon>Liparis</taxon>
    </lineage>
</organism>
<gene>
    <name evidence="3" type="primary">EXOC4_0</name>
    <name evidence="3" type="ORF">EYF80_049770</name>
</gene>
<dbReference type="Proteomes" id="UP000314294">
    <property type="component" value="Unassembled WGS sequence"/>
</dbReference>
<dbReference type="GO" id="GO:0000145">
    <property type="term" value="C:exocyst"/>
    <property type="evidence" value="ECO:0007669"/>
    <property type="project" value="UniProtKB-UniRule"/>
</dbReference>
<name>A0A4Z2FFQ0_9TELE</name>
<dbReference type="OrthoDB" id="272977at2759"/>
<dbReference type="GO" id="GO:0032584">
    <property type="term" value="C:growth cone membrane"/>
    <property type="evidence" value="ECO:0007669"/>
    <property type="project" value="TreeGrafter"/>
</dbReference>
<protein>
    <recommendedName>
        <fullName evidence="1">Exocyst complex component Sec8</fullName>
    </recommendedName>
</protein>
<evidence type="ECO:0000313" key="4">
    <source>
        <dbReference type="Proteomes" id="UP000314294"/>
    </source>
</evidence>
<dbReference type="AlphaFoldDB" id="A0A4Z2FFQ0"/>
<dbReference type="GO" id="GO:0045202">
    <property type="term" value="C:synapse"/>
    <property type="evidence" value="ECO:0007669"/>
    <property type="project" value="TreeGrafter"/>
</dbReference>
<keyword evidence="1" id="KW-0268">Exocytosis</keyword>
<dbReference type="GO" id="GO:0015031">
    <property type="term" value="P:protein transport"/>
    <property type="evidence" value="ECO:0007669"/>
    <property type="project" value="UniProtKB-KW"/>
</dbReference>
<dbReference type="GO" id="GO:0090522">
    <property type="term" value="P:vesicle tethering involved in exocytosis"/>
    <property type="evidence" value="ECO:0007669"/>
    <property type="project" value="UniProtKB-UniRule"/>
</dbReference>
<dbReference type="GO" id="GO:0006612">
    <property type="term" value="P:protein targeting to membrane"/>
    <property type="evidence" value="ECO:0007669"/>
    <property type="project" value="UniProtKB-UniRule"/>
</dbReference>
<keyword evidence="1" id="KW-0653">Protein transport</keyword>